<sequence length="282" mass="30499">MAMVRWRPVGLEVERRGGARGEAGVEDTVDRVEEERDVQRILAISEIYSGDACMTITGEMNQELIYNFSGLYATAQRKAPARRRRRNHAPRPLLVATPLEEGRRARKVKTEREQGKGSFVFLELKDGAVFVQGAGAVEAKKGGAAGGGDDGRHHHRHNQAVQSAVARERRRRISNGRAVATAGKRRQRRTVGHAAHLLLRSSPNSLADVGLLLPAAVLRLLLCPCPLESAASAHELATTERAKATALPALTASSSPALARPPPAPVPWPPLAERKRTREGGG</sequence>
<dbReference type="OMA" id="MAMVRWR"/>
<evidence type="ECO:0000313" key="3">
    <source>
        <dbReference type="Proteomes" id="UP000008022"/>
    </source>
</evidence>
<feature type="compositionally biased region" description="Pro residues" evidence="1">
    <location>
        <begin position="259"/>
        <end position="270"/>
    </location>
</feature>
<reference evidence="3" key="1">
    <citation type="submission" date="2013-06" db="EMBL/GenBank/DDBJ databases">
        <authorList>
            <person name="Zhao Q."/>
        </authorList>
    </citation>
    <scope>NUCLEOTIDE SEQUENCE</scope>
    <source>
        <strain evidence="3">cv. W1943</strain>
    </source>
</reference>
<accession>A0A0E0NET7</accession>
<dbReference type="Gramene" id="ORUFI02G17080.1">
    <property type="protein sequence ID" value="ORUFI02G17080.1"/>
    <property type="gene ID" value="ORUFI02G17080"/>
</dbReference>
<dbReference type="EnsemblPlants" id="ORUFI02G17080.1">
    <property type="protein sequence ID" value="ORUFI02G17080.1"/>
    <property type="gene ID" value="ORUFI02G17080"/>
</dbReference>
<dbReference type="Proteomes" id="UP000008022">
    <property type="component" value="Unassembled WGS sequence"/>
</dbReference>
<name>A0A0E0NET7_ORYRU</name>
<evidence type="ECO:0000256" key="1">
    <source>
        <dbReference type="SAM" id="MobiDB-lite"/>
    </source>
</evidence>
<feature type="region of interest" description="Disordered" evidence="1">
    <location>
        <begin position="141"/>
        <end position="188"/>
    </location>
</feature>
<dbReference type="HOGENOM" id="CLU_988279_0_0_1"/>
<evidence type="ECO:0000313" key="2">
    <source>
        <dbReference type="EnsemblPlants" id="ORUFI02G17080.1"/>
    </source>
</evidence>
<protein>
    <submittedName>
        <fullName evidence="2">Uncharacterized protein</fullName>
    </submittedName>
</protein>
<reference evidence="2" key="2">
    <citation type="submission" date="2015-06" db="UniProtKB">
        <authorList>
            <consortium name="EnsemblPlants"/>
        </authorList>
    </citation>
    <scope>IDENTIFICATION</scope>
</reference>
<feature type="region of interest" description="Disordered" evidence="1">
    <location>
        <begin position="247"/>
        <end position="282"/>
    </location>
</feature>
<feature type="compositionally biased region" description="Low complexity" evidence="1">
    <location>
        <begin position="247"/>
        <end position="258"/>
    </location>
</feature>
<dbReference type="AlphaFoldDB" id="A0A0E0NET7"/>
<feature type="compositionally biased region" description="Basic and acidic residues" evidence="1">
    <location>
        <begin position="272"/>
        <end position="282"/>
    </location>
</feature>
<organism evidence="2 3">
    <name type="scientific">Oryza rufipogon</name>
    <name type="common">Brownbeard rice</name>
    <name type="synonym">Asian wild rice</name>
    <dbReference type="NCBI Taxonomy" id="4529"/>
    <lineage>
        <taxon>Eukaryota</taxon>
        <taxon>Viridiplantae</taxon>
        <taxon>Streptophyta</taxon>
        <taxon>Embryophyta</taxon>
        <taxon>Tracheophyta</taxon>
        <taxon>Spermatophyta</taxon>
        <taxon>Magnoliopsida</taxon>
        <taxon>Liliopsida</taxon>
        <taxon>Poales</taxon>
        <taxon>Poaceae</taxon>
        <taxon>BOP clade</taxon>
        <taxon>Oryzoideae</taxon>
        <taxon>Oryzeae</taxon>
        <taxon>Oryzinae</taxon>
        <taxon>Oryza</taxon>
    </lineage>
</organism>
<keyword evidence="3" id="KW-1185">Reference proteome</keyword>
<proteinExistence type="predicted"/>